<name>A0A7J7MCA8_9MAGN</name>
<dbReference type="GO" id="GO:0071555">
    <property type="term" value="P:cell wall organization"/>
    <property type="evidence" value="ECO:0007669"/>
    <property type="project" value="UniProtKB-KW"/>
</dbReference>
<dbReference type="AlphaFoldDB" id="A0A7J7MCA8"/>
<keyword evidence="7" id="KW-0961">Cell wall biogenesis/degradation</keyword>
<keyword evidence="12" id="KW-1185">Reference proteome</keyword>
<evidence type="ECO:0000256" key="7">
    <source>
        <dbReference type="ARBA" id="ARBA00023316"/>
    </source>
</evidence>
<dbReference type="InterPro" id="IPR011050">
    <property type="entry name" value="Pectin_lyase_fold/virulence"/>
</dbReference>
<evidence type="ECO:0000256" key="5">
    <source>
        <dbReference type="ARBA" id="ARBA00022801"/>
    </source>
</evidence>
<keyword evidence="3" id="KW-0134">Cell wall</keyword>
<proteinExistence type="inferred from homology"/>
<keyword evidence="6 9" id="KW-0326">Glycosidase</keyword>
<dbReference type="GO" id="GO:0004650">
    <property type="term" value="F:polygalacturonase activity"/>
    <property type="evidence" value="ECO:0007669"/>
    <property type="project" value="InterPro"/>
</dbReference>
<sequence>MGSSSNLLKVSLSMLVFAWIANAHNIPGVYNVMHYGAVADGKFDCANAFLSAWTEACACSGSATILIPQGTFLSSAVSFKGPCKSALVFQIIGKVVAPVDLLGDNWICFEYVKGLTLTGGGTFDGQGSIAWSKKISLGFSKFPVNIRFNYCTDAIIQGISSINSKHFHIDVLGCKNIKFIAINVSAPKTSVSTDGIRIGMSTGITVSSSFIGTGDNCIFLGPGSQNIYISKILFGAGHGITIGSLGRLEKEEAVHGITVRNCTFTGTENGIRIERWHSSIFSFASNLIFEDLIMNHVKHPILIDEPYCPLGLCTYAVPTLVKISDVIFKNIRGTCTSELAVKLMCSLHNPCVGVQFNDIDLMYMGSGRPALALCSYVNSILSGNIFPSTCF</sequence>
<dbReference type="FunFam" id="2.160.20.10:FF:000004">
    <property type="entry name" value="Pectin lyase-like superfamily protein"/>
    <property type="match status" value="1"/>
</dbReference>
<dbReference type="SMART" id="SM00710">
    <property type="entry name" value="PbH1"/>
    <property type="match status" value="4"/>
</dbReference>
<evidence type="ECO:0000256" key="4">
    <source>
        <dbReference type="ARBA" id="ARBA00022525"/>
    </source>
</evidence>
<dbReference type="PANTHER" id="PTHR31375">
    <property type="match status" value="1"/>
</dbReference>
<dbReference type="Gene3D" id="2.160.20.10">
    <property type="entry name" value="Single-stranded right-handed beta-helix, Pectin lyase-like"/>
    <property type="match status" value="1"/>
</dbReference>
<evidence type="ECO:0000313" key="11">
    <source>
        <dbReference type="EMBL" id="KAF6152536.1"/>
    </source>
</evidence>
<dbReference type="InterPro" id="IPR000743">
    <property type="entry name" value="Glyco_hydro_28"/>
</dbReference>
<feature type="active site" evidence="8">
    <location>
        <position position="238"/>
    </location>
</feature>
<comment type="subcellular location">
    <subcellularLocation>
        <location evidence="1">Secreted</location>
        <location evidence="1">Cell wall</location>
    </subcellularLocation>
</comment>
<dbReference type="OrthoDB" id="187139at2759"/>
<dbReference type="InterPro" id="IPR012334">
    <property type="entry name" value="Pectin_lyas_fold"/>
</dbReference>
<organism evidence="11 12">
    <name type="scientific">Kingdonia uniflora</name>
    <dbReference type="NCBI Taxonomy" id="39325"/>
    <lineage>
        <taxon>Eukaryota</taxon>
        <taxon>Viridiplantae</taxon>
        <taxon>Streptophyta</taxon>
        <taxon>Embryophyta</taxon>
        <taxon>Tracheophyta</taxon>
        <taxon>Spermatophyta</taxon>
        <taxon>Magnoliopsida</taxon>
        <taxon>Ranunculales</taxon>
        <taxon>Circaeasteraceae</taxon>
        <taxon>Kingdonia</taxon>
    </lineage>
</organism>
<keyword evidence="5 9" id="KW-0378">Hydrolase</keyword>
<evidence type="ECO:0008006" key="13">
    <source>
        <dbReference type="Google" id="ProtNLM"/>
    </source>
</evidence>
<dbReference type="Proteomes" id="UP000541444">
    <property type="component" value="Unassembled WGS sequence"/>
</dbReference>
<dbReference type="Pfam" id="PF00295">
    <property type="entry name" value="Glyco_hydro_28"/>
    <property type="match status" value="1"/>
</dbReference>
<dbReference type="SUPFAM" id="SSF51126">
    <property type="entry name" value="Pectin lyase-like"/>
    <property type="match status" value="1"/>
</dbReference>
<evidence type="ECO:0000256" key="2">
    <source>
        <dbReference type="ARBA" id="ARBA00008834"/>
    </source>
</evidence>
<reference evidence="11 12" key="1">
    <citation type="journal article" date="2020" name="IScience">
        <title>Genome Sequencing of the Endangered Kingdonia uniflora (Circaeasteraceae, Ranunculales) Reveals Potential Mechanisms of Evolutionary Specialization.</title>
        <authorList>
            <person name="Sun Y."/>
            <person name="Deng T."/>
            <person name="Zhang A."/>
            <person name="Moore M.J."/>
            <person name="Landis J.B."/>
            <person name="Lin N."/>
            <person name="Zhang H."/>
            <person name="Zhang X."/>
            <person name="Huang J."/>
            <person name="Zhang X."/>
            <person name="Sun H."/>
            <person name="Wang H."/>
        </authorList>
    </citation>
    <scope>NUCLEOTIDE SEQUENCE [LARGE SCALE GENOMIC DNA]</scope>
    <source>
        <strain evidence="11">TB1705</strain>
        <tissue evidence="11">Leaf</tissue>
    </source>
</reference>
<evidence type="ECO:0000256" key="8">
    <source>
        <dbReference type="PROSITE-ProRule" id="PRU10052"/>
    </source>
</evidence>
<feature type="chain" id="PRO_5029637059" description="Exopolygalacturonase" evidence="10">
    <location>
        <begin position="24"/>
        <end position="391"/>
    </location>
</feature>
<evidence type="ECO:0000256" key="1">
    <source>
        <dbReference type="ARBA" id="ARBA00004191"/>
    </source>
</evidence>
<protein>
    <recommendedName>
        <fullName evidence="13">Exopolygalacturonase</fullName>
    </recommendedName>
</protein>
<feature type="signal peptide" evidence="10">
    <location>
        <begin position="1"/>
        <end position="23"/>
    </location>
</feature>
<keyword evidence="4" id="KW-0964">Secreted</keyword>
<evidence type="ECO:0000256" key="6">
    <source>
        <dbReference type="ARBA" id="ARBA00023295"/>
    </source>
</evidence>
<evidence type="ECO:0000313" key="12">
    <source>
        <dbReference type="Proteomes" id="UP000541444"/>
    </source>
</evidence>
<comment type="similarity">
    <text evidence="2 9">Belongs to the glycosyl hydrolase 28 family.</text>
</comment>
<dbReference type="PROSITE" id="PS00502">
    <property type="entry name" value="POLYGALACTURONASE"/>
    <property type="match status" value="1"/>
</dbReference>
<evidence type="ECO:0000256" key="3">
    <source>
        <dbReference type="ARBA" id="ARBA00022512"/>
    </source>
</evidence>
<keyword evidence="10" id="KW-0732">Signal</keyword>
<comment type="caution">
    <text evidence="11">The sequence shown here is derived from an EMBL/GenBank/DDBJ whole genome shotgun (WGS) entry which is preliminary data.</text>
</comment>
<dbReference type="EMBL" id="JACGCM010001621">
    <property type="protein sequence ID" value="KAF6152536.1"/>
    <property type="molecule type" value="Genomic_DNA"/>
</dbReference>
<evidence type="ECO:0000256" key="9">
    <source>
        <dbReference type="RuleBase" id="RU361169"/>
    </source>
</evidence>
<gene>
    <name evidence="11" type="ORF">GIB67_039322</name>
</gene>
<dbReference type="InterPro" id="IPR006626">
    <property type="entry name" value="PbH1"/>
</dbReference>
<evidence type="ECO:0000256" key="10">
    <source>
        <dbReference type="SAM" id="SignalP"/>
    </source>
</evidence>
<dbReference type="GO" id="GO:0005975">
    <property type="term" value="P:carbohydrate metabolic process"/>
    <property type="evidence" value="ECO:0007669"/>
    <property type="project" value="InterPro"/>
</dbReference>
<accession>A0A7J7MCA8</accession>